<proteinExistence type="predicted"/>
<dbReference type="EMBL" id="GBEZ01006809">
    <property type="protein sequence ID" value="JAC78608.1"/>
    <property type="molecule type" value="Transcribed_RNA"/>
</dbReference>
<reference evidence="2" key="1">
    <citation type="submission" date="2014-05" db="EMBL/GenBank/DDBJ databases">
        <title>The transcriptome of the halophilic microalga Tetraselmis sp. GSL018 isolated from the Great Salt Lake, Utah.</title>
        <authorList>
            <person name="Jinkerson R.E."/>
            <person name="D'Adamo S."/>
            <person name="Posewitz M.C."/>
        </authorList>
    </citation>
    <scope>NUCLEOTIDE SEQUENCE</scope>
    <source>
        <strain evidence="2">GSL018</strain>
    </source>
</reference>
<dbReference type="SUPFAM" id="SSF52343">
    <property type="entry name" value="Ferredoxin reductase-like, C-terminal NADP-linked domain"/>
    <property type="match status" value="1"/>
</dbReference>
<dbReference type="Gene3D" id="3.40.50.80">
    <property type="entry name" value="Nucleotide-binding domain of ferredoxin-NADP reductase (FNR) module"/>
    <property type="match status" value="1"/>
</dbReference>
<dbReference type="PANTHER" id="PTHR47215">
    <property type="match status" value="1"/>
</dbReference>
<feature type="domain" description="FAD-binding FR-type" evidence="1">
    <location>
        <begin position="88"/>
        <end position="189"/>
    </location>
</feature>
<evidence type="ECO:0000259" key="1">
    <source>
        <dbReference type="PROSITE" id="PS51384"/>
    </source>
</evidence>
<dbReference type="InterPro" id="IPR001433">
    <property type="entry name" value="OxRdtase_FAD/NAD-bd"/>
</dbReference>
<protein>
    <submittedName>
        <fullName evidence="2">Fruit protein pkiwi502-like</fullName>
    </submittedName>
</protein>
<dbReference type="PANTHER" id="PTHR47215:SF1">
    <property type="entry name" value="F9L1.8 PROTEIN"/>
    <property type="match status" value="1"/>
</dbReference>
<accession>A0A061QTI5</accession>
<dbReference type="InterPro" id="IPR017938">
    <property type="entry name" value="Riboflavin_synthase-like_b-brl"/>
</dbReference>
<dbReference type="GO" id="GO:0016491">
    <property type="term" value="F:oxidoreductase activity"/>
    <property type="evidence" value="ECO:0007669"/>
    <property type="project" value="InterPro"/>
</dbReference>
<dbReference type="Pfam" id="PF00175">
    <property type="entry name" value="NAD_binding_1"/>
    <property type="match status" value="1"/>
</dbReference>
<dbReference type="PROSITE" id="PS51384">
    <property type="entry name" value="FAD_FR"/>
    <property type="match status" value="1"/>
</dbReference>
<name>A0A061QTI5_9CHLO</name>
<dbReference type="InterPro" id="IPR039261">
    <property type="entry name" value="FNR_nucleotide-bd"/>
</dbReference>
<organism evidence="2">
    <name type="scientific">Tetraselmis sp. GSL018</name>
    <dbReference type="NCBI Taxonomy" id="582737"/>
    <lineage>
        <taxon>Eukaryota</taxon>
        <taxon>Viridiplantae</taxon>
        <taxon>Chlorophyta</taxon>
        <taxon>core chlorophytes</taxon>
        <taxon>Chlorodendrophyceae</taxon>
        <taxon>Chlorodendrales</taxon>
        <taxon>Chlorodendraceae</taxon>
        <taxon>Tetraselmis</taxon>
    </lineage>
</organism>
<dbReference type="Gene3D" id="2.40.30.10">
    <property type="entry name" value="Translation factors"/>
    <property type="match status" value="1"/>
</dbReference>
<dbReference type="EMBL" id="GBEZ01022877">
    <property type="protein sequence ID" value="JAC63982.1"/>
    <property type="molecule type" value="Transcribed_RNA"/>
</dbReference>
<sequence>MASTVNFLAASRRWNPRGSRVAKVANATARTSSFGLTGSSVTTPQLSQKFCSAPKSEQLRLSSGASARTSFSARNRRVKVLASWGKDVEWFEASVSEISKASSMIWNLKLDVGPISEGYTKPGQFVQAKVGDSKPGFFAIASPPARDNNDYGKLQLLVKAQGGTAELLCKLSPGEKVEVSPVMGKGFPVERLQPPSEFPTVLLFATGSGISPVKALIESGALEPSKRSNVTLYFGASDKEAMACKELFEGWAKMGVSVVPVLSSDGKGYVQDVFASSGGVSSGQGVGAVLCGQKEMATAIRQSLTAAGVPEDCILTNF</sequence>
<evidence type="ECO:0000313" key="2">
    <source>
        <dbReference type="EMBL" id="JAC63982.1"/>
    </source>
</evidence>
<dbReference type="InterPro" id="IPR017927">
    <property type="entry name" value="FAD-bd_FR_type"/>
</dbReference>
<dbReference type="SUPFAM" id="SSF63380">
    <property type="entry name" value="Riboflavin synthase domain-like"/>
    <property type="match status" value="1"/>
</dbReference>
<gene>
    <name evidence="3" type="ORF">TSPGSL018_14711</name>
    <name evidence="2" type="ORF">TSPGSL018_19320</name>
</gene>
<evidence type="ECO:0000313" key="3">
    <source>
        <dbReference type="EMBL" id="JAC78608.1"/>
    </source>
</evidence>
<dbReference type="AlphaFoldDB" id="A0A061QTI5"/>